<dbReference type="STRING" id="637905.SVI_1902"/>
<organism evidence="1 2">
    <name type="scientific">Shewanella violacea (strain JCM 10179 / CIP 106290 / LMG 19151 / DSS12)</name>
    <dbReference type="NCBI Taxonomy" id="637905"/>
    <lineage>
        <taxon>Bacteria</taxon>
        <taxon>Pseudomonadati</taxon>
        <taxon>Pseudomonadota</taxon>
        <taxon>Gammaproteobacteria</taxon>
        <taxon>Alteromonadales</taxon>
        <taxon>Shewanellaceae</taxon>
        <taxon>Shewanella</taxon>
    </lineage>
</organism>
<dbReference type="EMBL" id="AP011177">
    <property type="protein sequence ID" value="BAJ01873.1"/>
    <property type="molecule type" value="Genomic_DNA"/>
</dbReference>
<protein>
    <submittedName>
        <fullName evidence="1">Uncharacterized protein</fullName>
    </submittedName>
</protein>
<proteinExistence type="predicted"/>
<dbReference type="AlphaFoldDB" id="D4ZJM4"/>
<sequence length="36" mass="4371">MNKLIELVLLKMFKYHFMVIFSLKLVEQVNGYILRV</sequence>
<name>D4ZJM4_SHEVD</name>
<dbReference type="KEGG" id="svo:SVI_1902"/>
<dbReference type="HOGENOM" id="CLU_3358474_0_0_6"/>
<evidence type="ECO:0000313" key="1">
    <source>
        <dbReference type="EMBL" id="BAJ01873.1"/>
    </source>
</evidence>
<keyword evidence="2" id="KW-1185">Reference proteome</keyword>
<reference evidence="2" key="1">
    <citation type="journal article" date="2010" name="Mol. Biosyst.">
        <title>Complete genome sequence and comparative analysis of Shewanella violacea, a psychrophilic and piezophilic bacterium from deep sea floor sediments.</title>
        <authorList>
            <person name="Aono E."/>
            <person name="Baba T."/>
            <person name="Ara T."/>
            <person name="Nishi T."/>
            <person name="Nakamichi T."/>
            <person name="Inamoto E."/>
            <person name="Toyonaga H."/>
            <person name="Hasegawa M."/>
            <person name="Takai Y."/>
            <person name="Okumura Y."/>
            <person name="Baba M."/>
            <person name="Tomita M."/>
            <person name="Kato C."/>
            <person name="Oshima T."/>
            <person name="Nakasone K."/>
            <person name="Mori H."/>
        </authorList>
    </citation>
    <scope>NUCLEOTIDE SEQUENCE [LARGE SCALE GENOMIC DNA]</scope>
    <source>
        <strain evidence="2">JCM 10179 / CIP 106290 / LMG 19151 / DSS12</strain>
    </source>
</reference>
<accession>D4ZJM4</accession>
<gene>
    <name evidence="1" type="ordered locus">SVI_1902</name>
</gene>
<dbReference type="Proteomes" id="UP000002350">
    <property type="component" value="Chromosome"/>
</dbReference>
<evidence type="ECO:0000313" key="2">
    <source>
        <dbReference type="Proteomes" id="UP000002350"/>
    </source>
</evidence>